<dbReference type="Proteomes" id="UP001138894">
    <property type="component" value="Unassembled WGS sequence"/>
</dbReference>
<keyword evidence="4" id="KW-1185">Reference proteome</keyword>
<evidence type="ECO:0000259" key="2">
    <source>
        <dbReference type="Pfam" id="PF20243"/>
    </source>
</evidence>
<evidence type="ECO:0000256" key="1">
    <source>
        <dbReference type="SAM" id="SignalP"/>
    </source>
</evidence>
<proteinExistence type="predicted"/>
<feature type="domain" description="Copper-binding protein MbnP-like" evidence="2">
    <location>
        <begin position="35"/>
        <end position="235"/>
    </location>
</feature>
<dbReference type="InterPro" id="IPR046863">
    <property type="entry name" value="MbnP-like_dom"/>
</dbReference>
<dbReference type="AlphaFoldDB" id="A0A9X1F5P2"/>
<evidence type="ECO:0000313" key="3">
    <source>
        <dbReference type="EMBL" id="MBV7267827.1"/>
    </source>
</evidence>
<feature type="signal peptide" evidence="1">
    <location>
        <begin position="1"/>
        <end position="21"/>
    </location>
</feature>
<protein>
    <recommendedName>
        <fullName evidence="2">Copper-binding protein MbnP-like domain-containing protein</fullName>
    </recommendedName>
</protein>
<organism evidence="3 4">
    <name type="scientific">Winogradskyella luteola</name>
    <dbReference type="NCBI Taxonomy" id="2828330"/>
    <lineage>
        <taxon>Bacteria</taxon>
        <taxon>Pseudomonadati</taxon>
        <taxon>Bacteroidota</taxon>
        <taxon>Flavobacteriia</taxon>
        <taxon>Flavobacteriales</taxon>
        <taxon>Flavobacteriaceae</taxon>
        <taxon>Winogradskyella</taxon>
    </lineage>
</organism>
<dbReference type="PROSITE" id="PS51257">
    <property type="entry name" value="PROKAR_LIPOPROTEIN"/>
    <property type="match status" value="1"/>
</dbReference>
<accession>A0A9X1F5P2</accession>
<keyword evidence="1" id="KW-0732">Signal</keyword>
<gene>
    <name evidence="3" type="ORF">KCG49_01325</name>
</gene>
<feature type="chain" id="PRO_5040730010" description="Copper-binding protein MbnP-like domain-containing protein" evidence="1">
    <location>
        <begin position="22"/>
        <end position="266"/>
    </location>
</feature>
<dbReference type="Pfam" id="PF20243">
    <property type="entry name" value="MbnP"/>
    <property type="match status" value="1"/>
</dbReference>
<evidence type="ECO:0000313" key="4">
    <source>
        <dbReference type="Proteomes" id="UP001138894"/>
    </source>
</evidence>
<sequence>MKLLKYTFALLVCAIITSCSSDDDSNNKDLTGQKGDLILKFDNAVGDQDFIFGTTYNKSNDESFQLTTLKYIVSNIRVKDNEGNEFMYPEEDNIFIVNEADGNNAGEIWVVLTDVDAANYTEITFGLGVDQERFALGAEGQGDFLDLASEEGMMWSWASGYKFVRFDGTFSTANVSDEPLNIHMGSVGASLDNYREITMSLPNTILVREDKTPEIHIKADIAKVFNGASEINFADGYDQVHTDANTTPVVAANVQTMFEVHHVHND</sequence>
<comment type="caution">
    <text evidence="3">The sequence shown here is derived from an EMBL/GenBank/DDBJ whole genome shotgun (WGS) entry which is preliminary data.</text>
</comment>
<reference evidence="3" key="1">
    <citation type="submission" date="2021-04" db="EMBL/GenBank/DDBJ databases">
        <authorList>
            <person name="Pira H."/>
            <person name="Risdian C."/>
            <person name="Wink J."/>
        </authorList>
    </citation>
    <scope>NUCLEOTIDE SEQUENCE</scope>
    <source>
        <strain evidence="3">WHY3</strain>
    </source>
</reference>
<dbReference type="EMBL" id="JAGSPD010000001">
    <property type="protein sequence ID" value="MBV7267827.1"/>
    <property type="molecule type" value="Genomic_DNA"/>
</dbReference>
<dbReference type="RefSeq" id="WP_218544374.1">
    <property type="nucleotide sequence ID" value="NZ_JAGSPD010000001.1"/>
</dbReference>
<name>A0A9X1F5P2_9FLAO</name>